<organism evidence="1 2">
    <name type="scientific">Gossypium darwinii</name>
    <name type="common">Darwin's cotton</name>
    <name type="synonym">Gossypium barbadense var. darwinii</name>
    <dbReference type="NCBI Taxonomy" id="34276"/>
    <lineage>
        <taxon>Eukaryota</taxon>
        <taxon>Viridiplantae</taxon>
        <taxon>Streptophyta</taxon>
        <taxon>Embryophyta</taxon>
        <taxon>Tracheophyta</taxon>
        <taxon>Spermatophyta</taxon>
        <taxon>Magnoliopsida</taxon>
        <taxon>eudicotyledons</taxon>
        <taxon>Gunneridae</taxon>
        <taxon>Pentapetalae</taxon>
        <taxon>rosids</taxon>
        <taxon>malvids</taxon>
        <taxon>Malvales</taxon>
        <taxon>Malvaceae</taxon>
        <taxon>Malvoideae</taxon>
        <taxon>Gossypium</taxon>
    </lineage>
</organism>
<evidence type="ECO:0000313" key="2">
    <source>
        <dbReference type="Proteomes" id="UP000323506"/>
    </source>
</evidence>
<gene>
    <name evidence="1" type="ORF">ES288_D11G256200v1</name>
</gene>
<name>A0A5D2ANN3_GOSDA</name>
<dbReference type="AlphaFoldDB" id="A0A5D2ANN3"/>
<reference evidence="1 2" key="1">
    <citation type="submission" date="2019-06" db="EMBL/GenBank/DDBJ databases">
        <title>WGS assembly of Gossypium darwinii.</title>
        <authorList>
            <person name="Chen Z.J."/>
            <person name="Sreedasyam A."/>
            <person name="Ando A."/>
            <person name="Song Q."/>
            <person name="De L."/>
            <person name="Hulse-Kemp A."/>
            <person name="Ding M."/>
            <person name="Ye W."/>
            <person name="Kirkbride R."/>
            <person name="Jenkins J."/>
            <person name="Plott C."/>
            <person name="Lovell J."/>
            <person name="Lin Y.-M."/>
            <person name="Vaughn R."/>
            <person name="Liu B."/>
            <person name="Li W."/>
            <person name="Simpson S."/>
            <person name="Scheffler B."/>
            <person name="Saski C."/>
            <person name="Grover C."/>
            <person name="Hu G."/>
            <person name="Conover J."/>
            <person name="Carlson J."/>
            <person name="Shu S."/>
            <person name="Boston L."/>
            <person name="Williams M."/>
            <person name="Peterson D."/>
            <person name="Mcgee K."/>
            <person name="Jones D."/>
            <person name="Wendel J."/>
            <person name="Stelly D."/>
            <person name="Grimwood J."/>
            <person name="Schmutz J."/>
        </authorList>
    </citation>
    <scope>NUCLEOTIDE SEQUENCE [LARGE SCALE GENOMIC DNA]</scope>
    <source>
        <strain evidence="1">1808015.09</strain>
    </source>
</reference>
<keyword evidence="2" id="KW-1185">Reference proteome</keyword>
<dbReference type="EMBL" id="CM017711">
    <property type="protein sequence ID" value="TYG46437.1"/>
    <property type="molecule type" value="Genomic_DNA"/>
</dbReference>
<evidence type="ECO:0000313" key="1">
    <source>
        <dbReference type="EMBL" id="TYG46437.1"/>
    </source>
</evidence>
<protein>
    <submittedName>
        <fullName evidence="1">Uncharacterized protein</fullName>
    </submittedName>
</protein>
<dbReference type="Proteomes" id="UP000323506">
    <property type="component" value="Chromosome D11"/>
</dbReference>
<sequence length="44" mass="5082">MATIRRRRYEGCTSWGRGATRGGVVRLLRRWELFGALGFLMPQV</sequence>
<proteinExistence type="predicted"/>
<accession>A0A5D2ANN3</accession>